<comment type="caution">
    <text evidence="1">The sequence shown here is derived from an EMBL/GenBank/DDBJ whole genome shotgun (WGS) entry which is preliminary data.</text>
</comment>
<organism evidence="1 2">
    <name type="scientific">Cohnella endophytica</name>
    <dbReference type="NCBI Taxonomy" id="2419778"/>
    <lineage>
        <taxon>Bacteria</taxon>
        <taxon>Bacillati</taxon>
        <taxon>Bacillota</taxon>
        <taxon>Bacilli</taxon>
        <taxon>Bacillales</taxon>
        <taxon>Paenibacillaceae</taxon>
        <taxon>Cohnella</taxon>
    </lineage>
</organism>
<accession>A0A494XTQ2</accession>
<protein>
    <submittedName>
        <fullName evidence="1">Uncharacterized protein</fullName>
    </submittedName>
</protein>
<evidence type="ECO:0000313" key="2">
    <source>
        <dbReference type="Proteomes" id="UP000282076"/>
    </source>
</evidence>
<gene>
    <name evidence="1" type="ORF">D7Z26_11295</name>
</gene>
<dbReference type="EMBL" id="RBZM01000005">
    <property type="protein sequence ID" value="RKP53968.1"/>
    <property type="molecule type" value="Genomic_DNA"/>
</dbReference>
<keyword evidence="2" id="KW-1185">Reference proteome</keyword>
<sequence>MMNPPLAALRGESLVVQDAYPAENAEKHLPPMAMRCFLYRANMNKLTLSKFSRLGKTLSILYNGGSNHVKEDLYR</sequence>
<evidence type="ECO:0000313" key="1">
    <source>
        <dbReference type="EMBL" id="RKP53968.1"/>
    </source>
</evidence>
<dbReference type="Proteomes" id="UP000282076">
    <property type="component" value="Unassembled WGS sequence"/>
</dbReference>
<proteinExistence type="predicted"/>
<name>A0A494XTQ2_9BACL</name>
<reference evidence="1 2" key="1">
    <citation type="submission" date="2018-10" db="EMBL/GenBank/DDBJ databases">
        <title>Cohnella sp. M2MS4P-1, whole genome shotgun sequence.</title>
        <authorList>
            <person name="Tuo L."/>
        </authorList>
    </citation>
    <scope>NUCLEOTIDE SEQUENCE [LARGE SCALE GENOMIC DNA]</scope>
    <source>
        <strain evidence="1 2">M2MS4P-1</strain>
    </source>
</reference>
<dbReference type="AlphaFoldDB" id="A0A494XTQ2"/>